<dbReference type="Proteomes" id="UP000309997">
    <property type="component" value="Unassembled WGS sequence"/>
</dbReference>
<gene>
    <name evidence="1" type="ORF">D5086_002138</name>
</gene>
<sequence length="639" mass="72389">MKFHRWHPHRLVLNPIPIFQTKPKHLYCTSAIQDNDVKDSQFIATLRNIVRGKESWKIAFNDPFISTKLKPHHVEKVLLLTLDDTRLALRFFNFLGLHKNFNHSTMSFCILIHALVNANLFWPASSLLQTLLLRGGLDPREVFEALLDCFKKCDFISSLGFDLLIQSYVHEKRMFDSVLIFRLMRQCELMPQVRTLGEILNGLVKIRRVDMVLVLLGEIVSMGIRPDIYIYVAVIRSFCELKNFAKAKEMIQRMESSDLNVVVYNVLIHGLCKNKRVWEAVEIKNGLIQKGLTASEVTYCTLVLGLCKVQEFEVGAGVMDEMIELGFVPTEAALSSLVEGLRRKGKVVDALDLVNRVQKVGVMPSLFVYNALINSLCKDGKFDEAELLFKEMGEKGLCANDVTYSILIDSFCRRGKLDTAIHFLGRLRDALGVCREMVKRGVDMDLVCYSVLIDGTIKEQDTSAVFGLLKNMHDQRLRPDKVIYTSMIDGYSKAGSVKKAFGIWDIMIDEGCTPNIVTYTTLINELCKAGLMDKAELLWKEMLVSNSTPNHITYCCFLDHLAREGSMEKAVQLHNDMLKGLLANTVSYNILVRELGKAFELRDDMIRRGLKPNQATHNALSHGASRKFSISTHPVMPAN</sequence>
<protein>
    <submittedName>
        <fullName evidence="1">Uncharacterized protein</fullName>
    </submittedName>
</protein>
<dbReference type="EMBL" id="RCHU02000001">
    <property type="protein sequence ID" value="KAL3611118.1"/>
    <property type="molecule type" value="Genomic_DNA"/>
</dbReference>
<organism evidence="1 2">
    <name type="scientific">Populus alba</name>
    <name type="common">White poplar</name>
    <dbReference type="NCBI Taxonomy" id="43335"/>
    <lineage>
        <taxon>Eukaryota</taxon>
        <taxon>Viridiplantae</taxon>
        <taxon>Streptophyta</taxon>
        <taxon>Embryophyta</taxon>
        <taxon>Tracheophyta</taxon>
        <taxon>Spermatophyta</taxon>
        <taxon>Magnoliopsida</taxon>
        <taxon>eudicotyledons</taxon>
        <taxon>Gunneridae</taxon>
        <taxon>Pentapetalae</taxon>
        <taxon>rosids</taxon>
        <taxon>fabids</taxon>
        <taxon>Malpighiales</taxon>
        <taxon>Salicaceae</taxon>
        <taxon>Saliceae</taxon>
        <taxon>Populus</taxon>
    </lineage>
</organism>
<proteinExistence type="predicted"/>
<name>A0ACC4D1X5_POPAL</name>
<evidence type="ECO:0000313" key="2">
    <source>
        <dbReference type="Proteomes" id="UP000309997"/>
    </source>
</evidence>
<reference evidence="1 2" key="1">
    <citation type="journal article" date="2024" name="Plant Biotechnol. J.">
        <title>Genome and CRISPR/Cas9 system of a widespread forest tree (Populus alba) in the world.</title>
        <authorList>
            <person name="Liu Y.J."/>
            <person name="Jiang P.F."/>
            <person name="Han X.M."/>
            <person name="Li X.Y."/>
            <person name="Wang H.M."/>
            <person name="Wang Y.J."/>
            <person name="Wang X.X."/>
            <person name="Zeng Q.Y."/>
        </authorList>
    </citation>
    <scope>NUCLEOTIDE SEQUENCE [LARGE SCALE GENOMIC DNA]</scope>
    <source>
        <strain evidence="2">cv. PAL-ZL1</strain>
    </source>
</reference>
<keyword evidence="2" id="KW-1185">Reference proteome</keyword>
<comment type="caution">
    <text evidence="1">The sequence shown here is derived from an EMBL/GenBank/DDBJ whole genome shotgun (WGS) entry which is preliminary data.</text>
</comment>
<evidence type="ECO:0000313" key="1">
    <source>
        <dbReference type="EMBL" id="KAL3611118.1"/>
    </source>
</evidence>
<accession>A0ACC4D1X5</accession>